<gene>
    <name evidence="1" type="ORF">MRB53_027397</name>
</gene>
<dbReference type="Proteomes" id="UP001234297">
    <property type="component" value="Chromosome 8"/>
</dbReference>
<name>A0ACC2LKR3_PERAE</name>
<evidence type="ECO:0000313" key="1">
    <source>
        <dbReference type="EMBL" id="KAJ8634061.1"/>
    </source>
</evidence>
<accession>A0ACC2LKR3</accession>
<sequence>MHKSDISGPMSSHPFLLRFQRTETPKLFTSGCLLLLRLSLLRSPPVGSGPPLIWFFFDYGAPTSLDLTVPRSSSPVLVAKSNTNLGLATKSLCNLFANRQNPSH</sequence>
<protein>
    <submittedName>
        <fullName evidence="1">Uncharacterized protein</fullName>
    </submittedName>
</protein>
<organism evidence="1 2">
    <name type="scientific">Persea americana</name>
    <name type="common">Avocado</name>
    <dbReference type="NCBI Taxonomy" id="3435"/>
    <lineage>
        <taxon>Eukaryota</taxon>
        <taxon>Viridiplantae</taxon>
        <taxon>Streptophyta</taxon>
        <taxon>Embryophyta</taxon>
        <taxon>Tracheophyta</taxon>
        <taxon>Spermatophyta</taxon>
        <taxon>Magnoliopsida</taxon>
        <taxon>Magnoliidae</taxon>
        <taxon>Laurales</taxon>
        <taxon>Lauraceae</taxon>
        <taxon>Persea</taxon>
    </lineage>
</organism>
<comment type="caution">
    <text evidence="1">The sequence shown here is derived from an EMBL/GenBank/DDBJ whole genome shotgun (WGS) entry which is preliminary data.</text>
</comment>
<evidence type="ECO:0000313" key="2">
    <source>
        <dbReference type="Proteomes" id="UP001234297"/>
    </source>
</evidence>
<dbReference type="EMBL" id="CM056816">
    <property type="protein sequence ID" value="KAJ8634061.1"/>
    <property type="molecule type" value="Genomic_DNA"/>
</dbReference>
<keyword evidence="2" id="KW-1185">Reference proteome</keyword>
<reference evidence="1 2" key="1">
    <citation type="journal article" date="2022" name="Hortic Res">
        <title>A haplotype resolved chromosomal level avocado genome allows analysis of novel avocado genes.</title>
        <authorList>
            <person name="Nath O."/>
            <person name="Fletcher S.J."/>
            <person name="Hayward A."/>
            <person name="Shaw L.M."/>
            <person name="Masouleh A.K."/>
            <person name="Furtado A."/>
            <person name="Henry R.J."/>
            <person name="Mitter N."/>
        </authorList>
    </citation>
    <scope>NUCLEOTIDE SEQUENCE [LARGE SCALE GENOMIC DNA]</scope>
    <source>
        <strain evidence="2">cv. Hass</strain>
    </source>
</reference>
<proteinExistence type="predicted"/>